<dbReference type="PANTHER" id="PTHR30483">
    <property type="entry name" value="LEUCINE-SPECIFIC-BINDING PROTEIN"/>
    <property type="match status" value="1"/>
</dbReference>
<dbReference type="AlphaFoldDB" id="A0AAN4UPV2"/>
<evidence type="ECO:0000313" key="6">
    <source>
        <dbReference type="EMBL" id="GHE00572.1"/>
    </source>
</evidence>
<reference evidence="6" key="1">
    <citation type="journal article" date="2014" name="Int. J. Syst. Evol. Microbiol.">
        <title>Complete genome sequence of Corynebacterium casei LMG S-19264T (=DSM 44701T), isolated from a smear-ripened cheese.</title>
        <authorList>
            <consortium name="US DOE Joint Genome Institute (JGI-PGF)"/>
            <person name="Walter F."/>
            <person name="Albersmeier A."/>
            <person name="Kalinowski J."/>
            <person name="Ruckert C."/>
        </authorList>
    </citation>
    <scope>NUCLEOTIDE SEQUENCE</scope>
    <source>
        <strain evidence="6">CGMCC 1.10859</strain>
    </source>
</reference>
<evidence type="ECO:0000259" key="5">
    <source>
        <dbReference type="Pfam" id="PF13458"/>
    </source>
</evidence>
<feature type="chain" id="PRO_5043028317" evidence="4">
    <location>
        <begin position="28"/>
        <end position="394"/>
    </location>
</feature>
<dbReference type="InterPro" id="IPR051010">
    <property type="entry name" value="BCAA_transport"/>
</dbReference>
<dbReference type="PANTHER" id="PTHR30483:SF6">
    <property type="entry name" value="PERIPLASMIC BINDING PROTEIN OF ABC TRANSPORTER FOR NATURAL AMINO ACIDS"/>
    <property type="match status" value="1"/>
</dbReference>
<dbReference type="InterPro" id="IPR028082">
    <property type="entry name" value="Peripla_BP_I"/>
</dbReference>
<dbReference type="EMBL" id="BNAB01000004">
    <property type="protein sequence ID" value="GHE00572.1"/>
    <property type="molecule type" value="Genomic_DNA"/>
</dbReference>
<dbReference type="InterPro" id="IPR006311">
    <property type="entry name" value="TAT_signal"/>
</dbReference>
<keyword evidence="3" id="KW-0813">Transport</keyword>
<dbReference type="Proteomes" id="UP000634647">
    <property type="component" value="Unassembled WGS sequence"/>
</dbReference>
<proteinExistence type="inferred from homology"/>
<feature type="domain" description="Leucine-binding protein" evidence="5">
    <location>
        <begin position="30"/>
        <end position="365"/>
    </location>
</feature>
<dbReference type="GO" id="GO:0006865">
    <property type="term" value="P:amino acid transport"/>
    <property type="evidence" value="ECO:0007669"/>
    <property type="project" value="UniProtKB-KW"/>
</dbReference>
<sequence length="394" mass="42445">METKRKFLLGGAAMGLALGLGAGALQAKDLTIGMVVTLSGPPAALGKQIVDGFKLALDQKGGMLGGEKVNLVIQDDELKPDVARQKAEELVKRDHADFVVGTVFSNMLMAIFKPVVTSKTFLISPNAGPSTFAGKNCNPFFFATSYQNDQNAQVAGMIANQEGFKNAFVMVPNYQAGRDNVAGFKKTYKGKITAEAFTPLGHKDFSPQLARIATSNSDSLFTFMPGGMGVALVKQFTAAGLKDKVKFLSVFTTDETTLPAQKDDALGDLAAGNWAPDAKTPASEAFVAAFEKKYGYIPGGYAMQAYDTAMLIDSAVAKVKGDLSDKKAVQKALEAADFTSLRGGFKFNNNHYPIQNFYLLKVAKNAKDQYHTSIVREVVKDYGDAYHQQCKMKM</sequence>
<dbReference type="Pfam" id="PF13458">
    <property type="entry name" value="Peripla_BP_6"/>
    <property type="match status" value="1"/>
</dbReference>
<name>A0AAN4UPV2_9RHOB</name>
<evidence type="ECO:0000256" key="3">
    <source>
        <dbReference type="ARBA" id="ARBA00022970"/>
    </source>
</evidence>
<dbReference type="RefSeq" id="WP_035843472.1">
    <property type="nucleotide sequence ID" value="NZ_BNAB01000004.1"/>
</dbReference>
<dbReference type="EMBL" id="FNOB01000005">
    <property type="protein sequence ID" value="SDW59547.1"/>
    <property type="molecule type" value="Genomic_DNA"/>
</dbReference>
<evidence type="ECO:0000256" key="2">
    <source>
        <dbReference type="ARBA" id="ARBA00022729"/>
    </source>
</evidence>
<organism evidence="6 9">
    <name type="scientific">Allgaiera indica</name>
    <dbReference type="NCBI Taxonomy" id="765699"/>
    <lineage>
        <taxon>Bacteria</taxon>
        <taxon>Pseudomonadati</taxon>
        <taxon>Pseudomonadota</taxon>
        <taxon>Alphaproteobacteria</taxon>
        <taxon>Rhodobacterales</taxon>
        <taxon>Paracoccaceae</taxon>
        <taxon>Allgaiera</taxon>
    </lineage>
</organism>
<accession>A0AAN4UPV2</accession>
<reference evidence="6" key="3">
    <citation type="submission" date="2023-06" db="EMBL/GenBank/DDBJ databases">
        <authorList>
            <person name="Sun Q."/>
            <person name="Zhou Y."/>
        </authorList>
    </citation>
    <scope>NUCLEOTIDE SEQUENCE</scope>
    <source>
        <strain evidence="6">CGMCC 1.10859</strain>
    </source>
</reference>
<comment type="similarity">
    <text evidence="1">Belongs to the leucine-binding protein family.</text>
</comment>
<evidence type="ECO:0000256" key="1">
    <source>
        <dbReference type="ARBA" id="ARBA00010062"/>
    </source>
</evidence>
<keyword evidence="3" id="KW-0029">Amino-acid transport</keyword>
<evidence type="ECO:0000313" key="9">
    <source>
        <dbReference type="Proteomes" id="UP000634647"/>
    </source>
</evidence>
<feature type="signal peptide" evidence="4">
    <location>
        <begin position="1"/>
        <end position="27"/>
    </location>
</feature>
<dbReference type="Gene3D" id="3.40.50.2300">
    <property type="match status" value="2"/>
</dbReference>
<keyword evidence="2 4" id="KW-0732">Signal</keyword>
<dbReference type="Proteomes" id="UP000199541">
    <property type="component" value="Unassembled WGS sequence"/>
</dbReference>
<evidence type="ECO:0000313" key="7">
    <source>
        <dbReference type="EMBL" id="SDW59547.1"/>
    </source>
</evidence>
<keyword evidence="8" id="KW-1185">Reference proteome</keyword>
<reference evidence="7 8" key="2">
    <citation type="submission" date="2016-10" db="EMBL/GenBank/DDBJ databases">
        <authorList>
            <person name="Varghese N."/>
            <person name="Submissions S."/>
        </authorList>
    </citation>
    <scope>NUCLEOTIDE SEQUENCE [LARGE SCALE GENOMIC DNA]</scope>
    <source>
        <strain evidence="7 8">DSM 24802</strain>
    </source>
</reference>
<evidence type="ECO:0000313" key="8">
    <source>
        <dbReference type="Proteomes" id="UP000199541"/>
    </source>
</evidence>
<comment type="caution">
    <text evidence="6">The sequence shown here is derived from an EMBL/GenBank/DDBJ whole genome shotgun (WGS) entry which is preliminary data.</text>
</comment>
<protein>
    <submittedName>
        <fullName evidence="6 7">ABC transporter substrate-binding protein</fullName>
    </submittedName>
</protein>
<dbReference type="InterPro" id="IPR028081">
    <property type="entry name" value="Leu-bd"/>
</dbReference>
<dbReference type="CDD" id="cd06359">
    <property type="entry name" value="PBP1_Nba-like"/>
    <property type="match status" value="1"/>
</dbReference>
<evidence type="ECO:0000256" key="4">
    <source>
        <dbReference type="SAM" id="SignalP"/>
    </source>
</evidence>
<dbReference type="SUPFAM" id="SSF53822">
    <property type="entry name" value="Periplasmic binding protein-like I"/>
    <property type="match status" value="1"/>
</dbReference>
<dbReference type="PROSITE" id="PS51318">
    <property type="entry name" value="TAT"/>
    <property type="match status" value="1"/>
</dbReference>
<gene>
    <name evidence="6" type="ORF">GCM10008024_12620</name>
    <name evidence="7" type="ORF">SAMN05444006_10554</name>
</gene>